<dbReference type="RefSeq" id="WP_085494501.1">
    <property type="nucleotide sequence ID" value="NZ_FXAZ01000002.1"/>
</dbReference>
<organism evidence="3 4">
    <name type="scientific">Paenibacillus aquistagni</name>
    <dbReference type="NCBI Taxonomy" id="1852522"/>
    <lineage>
        <taxon>Bacteria</taxon>
        <taxon>Bacillati</taxon>
        <taxon>Bacillota</taxon>
        <taxon>Bacilli</taxon>
        <taxon>Bacillales</taxon>
        <taxon>Paenibacillaceae</taxon>
        <taxon>Paenibacillus</taxon>
    </lineage>
</organism>
<evidence type="ECO:0000313" key="3">
    <source>
        <dbReference type="EMBL" id="SMG38712.1"/>
    </source>
</evidence>
<dbReference type="EMBL" id="FXAZ01000002">
    <property type="protein sequence ID" value="SMG38712.1"/>
    <property type="molecule type" value="Genomic_DNA"/>
</dbReference>
<dbReference type="GO" id="GO:0005737">
    <property type="term" value="C:cytoplasm"/>
    <property type="evidence" value="ECO:0007669"/>
    <property type="project" value="TreeGrafter"/>
</dbReference>
<evidence type="ECO:0000256" key="1">
    <source>
        <dbReference type="SAM" id="MobiDB-lite"/>
    </source>
</evidence>
<dbReference type="InterPro" id="IPR002931">
    <property type="entry name" value="Transglutaminase-like"/>
</dbReference>
<dbReference type="PANTHER" id="PTHR46333:SF2">
    <property type="entry name" value="CYTOKINESIS PROTEIN 3"/>
    <property type="match status" value="1"/>
</dbReference>
<dbReference type="Proteomes" id="UP000193834">
    <property type="component" value="Unassembled WGS sequence"/>
</dbReference>
<dbReference type="InterPro" id="IPR052557">
    <property type="entry name" value="CAP/Cytokinesis_protein"/>
</dbReference>
<dbReference type="InterPro" id="IPR038765">
    <property type="entry name" value="Papain-like_cys_pep_sf"/>
</dbReference>
<dbReference type="SMART" id="SM00460">
    <property type="entry name" value="TGc"/>
    <property type="match status" value="1"/>
</dbReference>
<protein>
    <submittedName>
        <fullName evidence="3">Transglutaminase-like superfamily protein</fullName>
    </submittedName>
</protein>
<keyword evidence="4" id="KW-1185">Reference proteome</keyword>
<feature type="region of interest" description="Disordered" evidence="1">
    <location>
        <begin position="1"/>
        <end position="26"/>
    </location>
</feature>
<dbReference type="OrthoDB" id="9788327at2"/>
<dbReference type="PANTHER" id="PTHR46333">
    <property type="entry name" value="CYTOKINESIS PROTEIN 3"/>
    <property type="match status" value="1"/>
</dbReference>
<proteinExistence type="predicted"/>
<reference evidence="3 4" key="1">
    <citation type="submission" date="2017-04" db="EMBL/GenBank/DDBJ databases">
        <authorList>
            <person name="Afonso C.L."/>
            <person name="Miller P.J."/>
            <person name="Scott M.A."/>
            <person name="Spackman E."/>
            <person name="Goraichik I."/>
            <person name="Dimitrov K.M."/>
            <person name="Suarez D.L."/>
            <person name="Swayne D.E."/>
        </authorList>
    </citation>
    <scope>NUCLEOTIDE SEQUENCE [LARGE SCALE GENOMIC DNA]</scope>
    <source>
        <strain evidence="3 4">11</strain>
    </source>
</reference>
<feature type="compositionally biased region" description="Basic residues" evidence="1">
    <location>
        <begin position="15"/>
        <end position="26"/>
    </location>
</feature>
<evidence type="ECO:0000313" key="4">
    <source>
        <dbReference type="Proteomes" id="UP000193834"/>
    </source>
</evidence>
<name>A0A1X7KE39_9BACL</name>
<accession>A0A1X7KE39</accession>
<feature type="domain" description="Transglutaminase-like" evidence="2">
    <location>
        <begin position="203"/>
        <end position="259"/>
    </location>
</feature>
<sequence length="305" mass="35671">MKHVNQPEPYPVSRPRFRSPLSRRKTMRMNRKRVRGLMMRWMLAVAICSVAMTQAVHWSTAEAESSKQTFQNQDRMRQYVTEQMAKRESMFTFQYEGNTAALTKLLGEVMDQSLRSDPFIRYNVSRYSFHWKGTETAALITVYVNYRETLEQSQFVRNEAKRIVKAIIHDQQSDYEKIKRLHDYVVTHVSYDESMKHLTAYEALTVKQTVCQGYALLLQALLEEAGIPSMIVEGEAGGTLHAWNMVKLEGNWYHVDATWDDPVPDKKDQVRYTYFLLSDKEMAEDHTWDELKAPIADHVYLSTHQ</sequence>
<dbReference type="Pfam" id="PF01841">
    <property type="entry name" value="Transglut_core"/>
    <property type="match status" value="1"/>
</dbReference>
<dbReference type="SUPFAM" id="SSF54001">
    <property type="entry name" value="Cysteine proteinases"/>
    <property type="match status" value="1"/>
</dbReference>
<dbReference type="STRING" id="1852522.SAMN06295960_2326"/>
<evidence type="ECO:0000259" key="2">
    <source>
        <dbReference type="SMART" id="SM00460"/>
    </source>
</evidence>
<gene>
    <name evidence="3" type="ORF">SAMN06295960_2326</name>
</gene>
<dbReference type="AlphaFoldDB" id="A0A1X7KE39"/>
<dbReference type="Gene3D" id="3.10.620.30">
    <property type="match status" value="1"/>
</dbReference>